<comment type="subcellular location">
    <subcellularLocation>
        <location evidence="1">Membrane</location>
        <topology evidence="1">Multi-pass membrane protein</topology>
    </subcellularLocation>
</comment>
<dbReference type="InterPro" id="IPR018108">
    <property type="entry name" value="MCP_transmembrane"/>
</dbReference>
<proteinExistence type="inferred from homology"/>
<evidence type="ECO:0000313" key="11">
    <source>
        <dbReference type="Proteomes" id="UP000886611"/>
    </source>
</evidence>
<feature type="non-terminal residue" evidence="10">
    <location>
        <position position="312"/>
    </location>
</feature>
<evidence type="ECO:0000256" key="7">
    <source>
        <dbReference type="ARBA" id="ARBA00023136"/>
    </source>
</evidence>
<keyword evidence="3 9" id="KW-0813">Transport</keyword>
<dbReference type="Proteomes" id="UP000886611">
    <property type="component" value="Unassembled WGS sequence"/>
</dbReference>
<evidence type="ECO:0000256" key="3">
    <source>
        <dbReference type="ARBA" id="ARBA00022448"/>
    </source>
</evidence>
<dbReference type="Gene3D" id="1.50.40.10">
    <property type="entry name" value="Mitochondrial carrier domain"/>
    <property type="match status" value="1"/>
</dbReference>
<sequence length="312" mass="34443">MFHALFRIWKEEGLKALYSGIAPAILRQASYGTIKIGTYQSFKRLFVDKPEVIQYIRQNVPPDIKSEPDMAVQYVTKRMEKAGAISGHGNHSVSDSSLIDSDHLDRHGNGGWNDKGNGYLSNVKSSFVCGLAGALTSNPIDVVRTRMMNQKAINDGTTFVYKGTMDCFVQILGLPHTPFQRPHETMLSQSVYGLHRKSHERDMNHCRALPPAWRSSHHIPQIPAAFSPLSCFTTCAISVRLGGSQLIRGSASRAVDPENVLAGGSALNNSKVANPVDHNCSILRKDRSISCPDCDSPRNRFRCTVRNALIPL</sequence>
<dbReference type="PROSITE" id="PS50920">
    <property type="entry name" value="SOLCAR"/>
    <property type="match status" value="1"/>
</dbReference>
<comment type="similarity">
    <text evidence="2 9">Belongs to the mitochondrial carrier (TC 2.A.29) family.</text>
</comment>
<evidence type="ECO:0000256" key="9">
    <source>
        <dbReference type="RuleBase" id="RU000488"/>
    </source>
</evidence>
<dbReference type="EMBL" id="JAATIS010008602">
    <property type="protein sequence ID" value="KAG2456577.1"/>
    <property type="molecule type" value="Genomic_DNA"/>
</dbReference>
<dbReference type="GO" id="GO:0016020">
    <property type="term" value="C:membrane"/>
    <property type="evidence" value="ECO:0007669"/>
    <property type="project" value="UniProtKB-SubCell"/>
</dbReference>
<gene>
    <name evidence="10" type="primary">Slc25a30</name>
    <name evidence="10" type="ORF">GTO96_0013552</name>
</gene>
<keyword evidence="6" id="KW-1133">Transmembrane helix</keyword>
<feature type="non-terminal residue" evidence="10">
    <location>
        <position position="1"/>
    </location>
</feature>
<evidence type="ECO:0000256" key="5">
    <source>
        <dbReference type="ARBA" id="ARBA00022737"/>
    </source>
</evidence>
<reference evidence="10 11" key="1">
    <citation type="journal article" date="2021" name="Cell">
        <title>Tracing the genetic footprints of vertebrate landing in non-teleost ray-finned fishes.</title>
        <authorList>
            <person name="Bi X."/>
            <person name="Wang K."/>
            <person name="Yang L."/>
            <person name="Pan H."/>
            <person name="Jiang H."/>
            <person name="Wei Q."/>
            <person name="Fang M."/>
            <person name="Yu H."/>
            <person name="Zhu C."/>
            <person name="Cai Y."/>
            <person name="He Y."/>
            <person name="Gan X."/>
            <person name="Zeng H."/>
            <person name="Yu D."/>
            <person name="Zhu Y."/>
            <person name="Jiang H."/>
            <person name="Qiu Q."/>
            <person name="Yang H."/>
            <person name="Zhang Y.E."/>
            <person name="Wang W."/>
            <person name="Zhu M."/>
            <person name="He S."/>
            <person name="Zhang G."/>
        </authorList>
    </citation>
    <scope>NUCLEOTIDE SEQUENCE [LARGE SCALE GENOMIC DNA]</scope>
    <source>
        <strain evidence="10">Bchr_013</strain>
    </source>
</reference>
<dbReference type="AlphaFoldDB" id="A0A8X7WUG1"/>
<comment type="caution">
    <text evidence="10">The sequence shown here is derived from an EMBL/GenBank/DDBJ whole genome shotgun (WGS) entry which is preliminary data.</text>
</comment>
<dbReference type="InterPro" id="IPR050391">
    <property type="entry name" value="Mito_Metabolite_Transporter"/>
</dbReference>
<protein>
    <submittedName>
        <fullName evidence="10">KMCP1 protein</fullName>
    </submittedName>
</protein>
<dbReference type="Pfam" id="PF00153">
    <property type="entry name" value="Mito_carr"/>
    <property type="match status" value="2"/>
</dbReference>
<evidence type="ECO:0000256" key="6">
    <source>
        <dbReference type="ARBA" id="ARBA00022989"/>
    </source>
</evidence>
<accession>A0A8X7WUG1</accession>
<name>A0A8X7WUG1_POLSE</name>
<keyword evidence="5" id="KW-0677">Repeat</keyword>
<dbReference type="PANTHER" id="PTHR45618">
    <property type="entry name" value="MITOCHONDRIAL DICARBOXYLATE CARRIER-RELATED"/>
    <property type="match status" value="1"/>
</dbReference>
<keyword evidence="11" id="KW-1185">Reference proteome</keyword>
<keyword evidence="4 8" id="KW-0812">Transmembrane</keyword>
<organism evidence="10 11">
    <name type="scientific">Polypterus senegalus</name>
    <name type="common">Senegal bichir</name>
    <dbReference type="NCBI Taxonomy" id="55291"/>
    <lineage>
        <taxon>Eukaryota</taxon>
        <taxon>Metazoa</taxon>
        <taxon>Chordata</taxon>
        <taxon>Craniata</taxon>
        <taxon>Vertebrata</taxon>
        <taxon>Euteleostomi</taxon>
        <taxon>Actinopterygii</taxon>
        <taxon>Polypteriformes</taxon>
        <taxon>Polypteridae</taxon>
        <taxon>Polypterus</taxon>
    </lineage>
</organism>
<evidence type="ECO:0000256" key="1">
    <source>
        <dbReference type="ARBA" id="ARBA00004141"/>
    </source>
</evidence>
<keyword evidence="7 8" id="KW-0472">Membrane</keyword>
<evidence type="ECO:0000256" key="4">
    <source>
        <dbReference type="ARBA" id="ARBA00022692"/>
    </source>
</evidence>
<evidence type="ECO:0000256" key="2">
    <source>
        <dbReference type="ARBA" id="ARBA00006375"/>
    </source>
</evidence>
<feature type="repeat" description="Solcar" evidence="8">
    <location>
        <begin position="1"/>
        <end position="45"/>
    </location>
</feature>
<dbReference type="SUPFAM" id="SSF103506">
    <property type="entry name" value="Mitochondrial carrier"/>
    <property type="match status" value="1"/>
</dbReference>
<dbReference type="InterPro" id="IPR023395">
    <property type="entry name" value="MCP_dom_sf"/>
</dbReference>
<evidence type="ECO:0000313" key="10">
    <source>
        <dbReference type="EMBL" id="KAG2456577.1"/>
    </source>
</evidence>
<evidence type="ECO:0000256" key="8">
    <source>
        <dbReference type="PROSITE-ProRule" id="PRU00282"/>
    </source>
</evidence>